<dbReference type="HOGENOM" id="CLU_1529813_0_0_4"/>
<reference evidence="3" key="1">
    <citation type="submission" date="2007-03" db="EMBL/GenBank/DDBJ databases">
        <title>Complete sequence of chromosome 1 of Burkholderia vietnamiensis G4.</title>
        <authorList>
            <consortium name="US DOE Joint Genome Institute"/>
            <person name="Copeland A."/>
            <person name="Lucas S."/>
            <person name="Lapidus A."/>
            <person name="Barry K."/>
            <person name="Detter J.C."/>
            <person name="Glavina del Rio T."/>
            <person name="Hammon N."/>
            <person name="Israni S."/>
            <person name="Dalin E."/>
            <person name="Tice H."/>
            <person name="Pitluck S."/>
            <person name="Chain P."/>
            <person name="Malfatti S."/>
            <person name="Shin M."/>
            <person name="Vergez L."/>
            <person name="Schmutz J."/>
            <person name="Larimer F."/>
            <person name="Land M."/>
            <person name="Hauser L."/>
            <person name="Kyrpides N."/>
            <person name="Tiedje J."/>
            <person name="Richardson P."/>
        </authorList>
    </citation>
    <scope>NUCLEOTIDE SEQUENCE [LARGE SCALE GENOMIC DNA]</scope>
    <source>
        <strain evidence="3">G4 / LMG 22486</strain>
    </source>
</reference>
<organism evidence="2 3">
    <name type="scientific">Burkholderia vietnamiensis (strain G4 / LMG 22486)</name>
    <name type="common">Burkholderia cepacia (strain R1808)</name>
    <dbReference type="NCBI Taxonomy" id="269482"/>
    <lineage>
        <taxon>Bacteria</taxon>
        <taxon>Pseudomonadati</taxon>
        <taxon>Pseudomonadota</taxon>
        <taxon>Betaproteobacteria</taxon>
        <taxon>Burkholderiales</taxon>
        <taxon>Burkholderiaceae</taxon>
        <taxon>Burkholderia</taxon>
        <taxon>Burkholderia cepacia complex</taxon>
    </lineage>
</organism>
<accession>A4JFJ4</accession>
<gene>
    <name evidence="2" type="ordered locus">Bcep1808_2045</name>
</gene>
<dbReference type="KEGG" id="bvi:Bcep1808_2045"/>
<evidence type="ECO:0000256" key="1">
    <source>
        <dbReference type="SAM" id="MobiDB-lite"/>
    </source>
</evidence>
<evidence type="ECO:0000313" key="2">
    <source>
        <dbReference type="EMBL" id="ABO55047.1"/>
    </source>
</evidence>
<dbReference type="EMBL" id="CP000614">
    <property type="protein sequence ID" value="ABO55047.1"/>
    <property type="molecule type" value="Genomic_DNA"/>
</dbReference>
<name>A4JFJ4_BURVG</name>
<protein>
    <submittedName>
        <fullName evidence="2">Uncharacterized protein</fullName>
    </submittedName>
</protein>
<evidence type="ECO:0000313" key="3">
    <source>
        <dbReference type="Proteomes" id="UP000002287"/>
    </source>
</evidence>
<feature type="region of interest" description="Disordered" evidence="1">
    <location>
        <begin position="154"/>
        <end position="175"/>
    </location>
</feature>
<dbReference type="Proteomes" id="UP000002287">
    <property type="component" value="Chromosome 1"/>
</dbReference>
<dbReference type="AlphaFoldDB" id="A4JFJ4"/>
<sequence>MQPTPHLHRIEAALAEAEPIDPMDDSFLLPAGDASEFDDLDEEVRVEDLDRAKRSRIEKIEAIARMDEMVRALRGVRLVGVLARIDRHAKRAIVRVELDPAPSVPARWLIELPDCVALDLHEGAYTEPHLKWLLSAEGERVAFSLRSDADGTPKATAVKSVGESSQVCGGARPSH</sequence>
<proteinExistence type="predicted"/>